<evidence type="ECO:0000256" key="1">
    <source>
        <dbReference type="SAM" id="MobiDB-lite"/>
    </source>
</evidence>
<accession>A0A8H3E7C4</accession>
<evidence type="ECO:0000313" key="4">
    <source>
        <dbReference type="EMBL" id="CAE7175873.1"/>
    </source>
</evidence>
<dbReference type="EMBL" id="CAJNJQ010002449">
    <property type="protein sequence ID" value="CAE7175873.1"/>
    <property type="molecule type" value="Genomic_DNA"/>
</dbReference>
<dbReference type="InterPro" id="IPR001229">
    <property type="entry name" value="Jacalin-like_lectin_dom"/>
</dbReference>
<evidence type="ECO:0000256" key="2">
    <source>
        <dbReference type="SAM" id="SignalP"/>
    </source>
</evidence>
<dbReference type="Proteomes" id="UP000663827">
    <property type="component" value="Unassembled WGS sequence"/>
</dbReference>
<comment type="caution">
    <text evidence="4">The sequence shown here is derived from an EMBL/GenBank/DDBJ whole genome shotgun (WGS) entry which is preliminary data.</text>
</comment>
<organism evidence="4 5">
    <name type="scientific">Rhizoctonia solani</name>
    <dbReference type="NCBI Taxonomy" id="456999"/>
    <lineage>
        <taxon>Eukaryota</taxon>
        <taxon>Fungi</taxon>
        <taxon>Dikarya</taxon>
        <taxon>Basidiomycota</taxon>
        <taxon>Agaricomycotina</taxon>
        <taxon>Agaricomycetes</taxon>
        <taxon>Cantharellales</taxon>
        <taxon>Ceratobasidiaceae</taxon>
        <taxon>Rhizoctonia</taxon>
    </lineage>
</organism>
<sequence>MLRQWLVLLAAGSLAMAAVISSPDEGPSSPDKGPSSPAKVPRSPAKGNRIPKELKDRHWFRGLEWGGRHHGKPFDDEHDAKRENSKIKQITIRGGDRVDGIEYTLENGREFSHGGKGGKPIQRVLDPGDYFTTAEFCLGKGKIWYDKVLYWNNYERIHWIRFNTRNGHPIEVGKATSNCNKTDGPKDLKQGIVAMHGHAGNEMNSFGVYWAPMHSDAV</sequence>
<name>A0A8H3E7C4_9AGAM</name>
<reference evidence="4" key="1">
    <citation type="submission" date="2021-01" db="EMBL/GenBank/DDBJ databases">
        <authorList>
            <person name="Kaushik A."/>
        </authorList>
    </citation>
    <scope>NUCLEOTIDE SEQUENCE</scope>
    <source>
        <strain evidence="4">AG5</strain>
    </source>
</reference>
<feature type="signal peptide" evidence="2">
    <location>
        <begin position="1"/>
        <end position="17"/>
    </location>
</feature>
<protein>
    <recommendedName>
        <fullName evidence="3">Jacalin-type lectin domain-containing protein</fullName>
    </recommendedName>
</protein>
<dbReference type="PROSITE" id="PS51752">
    <property type="entry name" value="JACALIN_LECTIN"/>
    <property type="match status" value="1"/>
</dbReference>
<feature type="domain" description="Jacalin-type lectin" evidence="3">
    <location>
        <begin position="60"/>
        <end position="212"/>
    </location>
</feature>
<keyword evidence="2" id="KW-0732">Signal</keyword>
<feature type="compositionally biased region" description="Low complexity" evidence="1">
    <location>
        <begin position="21"/>
        <end position="37"/>
    </location>
</feature>
<evidence type="ECO:0000259" key="3">
    <source>
        <dbReference type="PROSITE" id="PS51752"/>
    </source>
</evidence>
<evidence type="ECO:0000313" key="5">
    <source>
        <dbReference type="Proteomes" id="UP000663827"/>
    </source>
</evidence>
<gene>
    <name evidence="4" type="ORF">RDB_LOCUS111593</name>
</gene>
<proteinExistence type="predicted"/>
<dbReference type="Pfam" id="PF01419">
    <property type="entry name" value="Jacalin"/>
    <property type="match status" value="1"/>
</dbReference>
<dbReference type="InterPro" id="IPR036404">
    <property type="entry name" value="Jacalin-like_lectin_dom_sf"/>
</dbReference>
<feature type="region of interest" description="Disordered" evidence="1">
    <location>
        <begin position="21"/>
        <end position="51"/>
    </location>
</feature>
<feature type="chain" id="PRO_5034270591" description="Jacalin-type lectin domain-containing protein" evidence="2">
    <location>
        <begin position="18"/>
        <end position="218"/>
    </location>
</feature>
<dbReference type="AlphaFoldDB" id="A0A8H3E7C4"/>
<dbReference type="SUPFAM" id="SSF51101">
    <property type="entry name" value="Mannose-binding lectins"/>
    <property type="match status" value="1"/>
</dbReference>
<dbReference type="SMART" id="SM00915">
    <property type="entry name" value="Jacalin"/>
    <property type="match status" value="1"/>
</dbReference>
<dbReference type="Gene3D" id="2.100.10.30">
    <property type="entry name" value="Jacalin-like lectin domain"/>
    <property type="match status" value="1"/>
</dbReference>